<feature type="region of interest" description="Disordered" evidence="6">
    <location>
        <begin position="1"/>
        <end position="59"/>
    </location>
</feature>
<dbReference type="EMBL" id="JADGJD010002760">
    <property type="protein sequence ID" value="KAJ3028872.1"/>
    <property type="molecule type" value="Genomic_DNA"/>
</dbReference>
<dbReference type="GO" id="GO:0000727">
    <property type="term" value="P:double-strand break repair via break-induced replication"/>
    <property type="evidence" value="ECO:0007669"/>
    <property type="project" value="TreeGrafter"/>
</dbReference>
<reference evidence="7" key="1">
    <citation type="submission" date="2020-05" db="EMBL/GenBank/DDBJ databases">
        <title>Phylogenomic resolution of chytrid fungi.</title>
        <authorList>
            <person name="Stajich J.E."/>
            <person name="Amses K."/>
            <person name="Simmons R."/>
            <person name="Seto K."/>
            <person name="Myers J."/>
            <person name="Bonds A."/>
            <person name="Quandt C.A."/>
            <person name="Barry K."/>
            <person name="Liu P."/>
            <person name="Grigoriev I."/>
            <person name="Longcore J.E."/>
            <person name="James T.Y."/>
        </authorList>
    </citation>
    <scope>NUCLEOTIDE SEQUENCE</scope>
    <source>
        <strain evidence="7">JEL0318</strain>
    </source>
</reference>
<dbReference type="PANTHER" id="PTHR10507">
    <property type="entry name" value="CDC45-RELATED PROTEIN"/>
    <property type="match status" value="1"/>
</dbReference>
<dbReference type="AlphaFoldDB" id="A0AAD5S7C5"/>
<keyword evidence="4" id="KW-0539">Nucleus</keyword>
<gene>
    <name evidence="7" type="ORF">HK097_005886</name>
</gene>
<dbReference type="InterPro" id="IPR003874">
    <property type="entry name" value="CDC45"/>
</dbReference>
<dbReference type="GO" id="GO:0003688">
    <property type="term" value="F:DNA replication origin binding"/>
    <property type="evidence" value="ECO:0007669"/>
    <property type="project" value="TreeGrafter"/>
</dbReference>
<dbReference type="GO" id="GO:0003697">
    <property type="term" value="F:single-stranded DNA binding"/>
    <property type="evidence" value="ECO:0007669"/>
    <property type="project" value="TreeGrafter"/>
</dbReference>
<keyword evidence="8" id="KW-1185">Reference proteome</keyword>
<feature type="region of interest" description="Disordered" evidence="6">
    <location>
        <begin position="328"/>
        <end position="361"/>
    </location>
</feature>
<evidence type="ECO:0000256" key="6">
    <source>
        <dbReference type="SAM" id="MobiDB-lite"/>
    </source>
</evidence>
<feature type="compositionally biased region" description="Basic and acidic residues" evidence="6">
    <location>
        <begin position="31"/>
        <end position="44"/>
    </location>
</feature>
<sequence length="361" mass="40919">FEDSDEESDDSDLEDPEEDRENSDPEDELDVEGKEDGDGREPRPNSRKRGSAPFDDPDLARLQNKRIRASERRRRRRRHTQILAEYYGEGTSYGMAIASVMYTMALQLGRASNDLLWLAIVGLTDHYLHERVSQVQYDSYVTAYREEVSRLNLDTSPHLSSSTSASDDISSDLDSIFGDLEGDDSNSNNKKGPSGYGNVRGADDFGIRCEEEMRVMLLRHWSLYESFYFSTYVATRVGVWTREGKGRLGSMMVKMGLPHREAQQLYREMSLPYKKTLRQKLTQMAPNFNLPDLFFTSFHRAHGYKGTLSAPDAVHSLTALLDCGQEWKHNNPSSHTNSSTSSLAEAHAPQVGRVARDVEEE</sequence>
<comment type="subcellular location">
    <subcellularLocation>
        <location evidence="1">Nucleus</location>
    </subcellularLocation>
</comment>
<protein>
    <submittedName>
        <fullName evidence="7">Uncharacterized protein</fullName>
    </submittedName>
</protein>
<dbReference type="GO" id="GO:0003682">
    <property type="term" value="F:chromatin binding"/>
    <property type="evidence" value="ECO:0007669"/>
    <property type="project" value="TreeGrafter"/>
</dbReference>
<name>A0AAD5S7C5_9FUNG</name>
<feature type="non-terminal residue" evidence="7">
    <location>
        <position position="361"/>
    </location>
</feature>
<proteinExistence type="inferred from homology"/>
<feature type="compositionally biased region" description="Acidic residues" evidence="6">
    <location>
        <begin position="1"/>
        <end position="30"/>
    </location>
</feature>
<feature type="compositionally biased region" description="Low complexity" evidence="6">
    <location>
        <begin position="330"/>
        <end position="342"/>
    </location>
</feature>
<dbReference type="GO" id="GO:0006270">
    <property type="term" value="P:DNA replication initiation"/>
    <property type="evidence" value="ECO:0007669"/>
    <property type="project" value="InterPro"/>
</dbReference>
<evidence type="ECO:0000256" key="1">
    <source>
        <dbReference type="ARBA" id="ARBA00004123"/>
    </source>
</evidence>
<dbReference type="GO" id="GO:1902977">
    <property type="term" value="P:mitotic DNA replication preinitiation complex assembly"/>
    <property type="evidence" value="ECO:0007669"/>
    <property type="project" value="TreeGrafter"/>
</dbReference>
<dbReference type="GO" id="GO:0031261">
    <property type="term" value="C:DNA replication preinitiation complex"/>
    <property type="evidence" value="ECO:0007669"/>
    <property type="project" value="TreeGrafter"/>
</dbReference>
<evidence type="ECO:0000313" key="8">
    <source>
        <dbReference type="Proteomes" id="UP001212841"/>
    </source>
</evidence>
<dbReference type="PANTHER" id="PTHR10507:SF0">
    <property type="entry name" value="CELL DIVISION CONTROL PROTEIN 45 HOMOLOG"/>
    <property type="match status" value="1"/>
</dbReference>
<evidence type="ECO:0000256" key="4">
    <source>
        <dbReference type="ARBA" id="ARBA00023242"/>
    </source>
</evidence>
<accession>A0AAD5S7C5</accession>
<feature type="non-terminal residue" evidence="7">
    <location>
        <position position="1"/>
    </location>
</feature>
<dbReference type="Pfam" id="PF02724">
    <property type="entry name" value="CDC45"/>
    <property type="match status" value="1"/>
</dbReference>
<keyword evidence="3" id="KW-0235">DNA replication</keyword>
<evidence type="ECO:0000313" key="7">
    <source>
        <dbReference type="EMBL" id="KAJ3028872.1"/>
    </source>
</evidence>
<evidence type="ECO:0000256" key="5">
    <source>
        <dbReference type="ARBA" id="ARBA00023306"/>
    </source>
</evidence>
<comment type="caution">
    <text evidence="7">The sequence shown here is derived from an EMBL/GenBank/DDBJ whole genome shotgun (WGS) entry which is preliminary data.</text>
</comment>
<keyword evidence="5" id="KW-0131">Cell cycle</keyword>
<evidence type="ECO:0000256" key="2">
    <source>
        <dbReference type="ARBA" id="ARBA00010727"/>
    </source>
</evidence>
<comment type="similarity">
    <text evidence="2">Belongs to the CDC45 family.</text>
</comment>
<organism evidence="7 8">
    <name type="scientific">Rhizophlyctis rosea</name>
    <dbReference type="NCBI Taxonomy" id="64517"/>
    <lineage>
        <taxon>Eukaryota</taxon>
        <taxon>Fungi</taxon>
        <taxon>Fungi incertae sedis</taxon>
        <taxon>Chytridiomycota</taxon>
        <taxon>Chytridiomycota incertae sedis</taxon>
        <taxon>Chytridiomycetes</taxon>
        <taxon>Rhizophlyctidales</taxon>
        <taxon>Rhizophlyctidaceae</taxon>
        <taxon>Rhizophlyctis</taxon>
    </lineage>
</organism>
<dbReference type="Proteomes" id="UP001212841">
    <property type="component" value="Unassembled WGS sequence"/>
</dbReference>
<evidence type="ECO:0000256" key="3">
    <source>
        <dbReference type="ARBA" id="ARBA00022705"/>
    </source>
</evidence>